<name>A0A076LJJ3_9GAMM</name>
<keyword evidence="1" id="KW-0812">Transmembrane</keyword>
<gene>
    <name evidence="3" type="ORF">ETEE_0273</name>
</gene>
<dbReference type="Pfam" id="PF00419">
    <property type="entry name" value="Fimbrial"/>
    <property type="match status" value="1"/>
</dbReference>
<keyword evidence="1" id="KW-0472">Membrane</keyword>
<dbReference type="GO" id="GO:0009289">
    <property type="term" value="C:pilus"/>
    <property type="evidence" value="ECO:0007669"/>
    <property type="project" value="InterPro"/>
</dbReference>
<evidence type="ECO:0000256" key="1">
    <source>
        <dbReference type="SAM" id="Phobius"/>
    </source>
</evidence>
<evidence type="ECO:0000313" key="4">
    <source>
        <dbReference type="Proteomes" id="UP000028681"/>
    </source>
</evidence>
<reference evidence="3 4" key="1">
    <citation type="journal article" date="2012" name="PLoS ONE">
        <title>Edwardsiella comparative phylogenomics reveal the new intra/inter-species taxonomic relationships, virulence evolution and niche adaptation mechanisms.</title>
        <authorList>
            <person name="Yang M."/>
            <person name="Lv Y."/>
            <person name="Xiao J."/>
            <person name="Wu H."/>
            <person name="Zheng H."/>
            <person name="Liu Q."/>
            <person name="Zhang Y."/>
            <person name="Wang Q."/>
        </authorList>
    </citation>
    <scope>NUCLEOTIDE SEQUENCE [LARGE SCALE GENOMIC DNA]</scope>
    <source>
        <strain evidence="4">080813</strain>
    </source>
</reference>
<dbReference type="InterPro" id="IPR050263">
    <property type="entry name" value="Bact_Fimbrial_Adh_Pro"/>
</dbReference>
<dbReference type="SUPFAM" id="SSF49401">
    <property type="entry name" value="Bacterial adhesins"/>
    <property type="match status" value="1"/>
</dbReference>
<dbReference type="PANTHER" id="PTHR33420:SF9">
    <property type="entry name" value="MINOR FIMBRIAL SUBUNIT"/>
    <property type="match status" value="1"/>
</dbReference>
<sequence>MRYPAIVSYPSWILHGGMKSIVLIVLLSIGQVVWATGDNNLNFDGILVTEPCTLDPDTTDITLDFGTVVDKYLYTNMRTASKVFNIRLLDCDVTLGQSVRVTFGGMPNKELPTLLALSSGPASGIAIGMEKSDGSALPLNKSTPSYTLMSGDNILTFKGYVQGEPTALLKHSIILGNFTAVATFTLEYL</sequence>
<dbReference type="EMBL" id="CP006664">
    <property type="protein sequence ID" value="AIJ06753.1"/>
    <property type="molecule type" value="Genomic_DNA"/>
</dbReference>
<dbReference type="KEGG" id="ete:ETEE_0273"/>
<dbReference type="Gene3D" id="2.60.40.1090">
    <property type="entry name" value="Fimbrial-type adhesion domain"/>
    <property type="match status" value="1"/>
</dbReference>
<proteinExistence type="predicted"/>
<evidence type="ECO:0000259" key="2">
    <source>
        <dbReference type="Pfam" id="PF00419"/>
    </source>
</evidence>
<feature type="domain" description="Fimbrial-type adhesion" evidence="2">
    <location>
        <begin position="42"/>
        <end position="188"/>
    </location>
</feature>
<dbReference type="Proteomes" id="UP000028681">
    <property type="component" value="Chromosome"/>
</dbReference>
<dbReference type="RefSeq" id="WP_225865093.1">
    <property type="nucleotide sequence ID" value="NZ_CP006664.1"/>
</dbReference>
<dbReference type="InterPro" id="IPR036937">
    <property type="entry name" value="Adhesion_dom_fimbrial_sf"/>
</dbReference>
<organism evidence="3 4">
    <name type="scientific">Edwardsiella anguillarum ET080813</name>
    <dbReference type="NCBI Taxonomy" id="667120"/>
    <lineage>
        <taxon>Bacteria</taxon>
        <taxon>Pseudomonadati</taxon>
        <taxon>Pseudomonadota</taxon>
        <taxon>Gammaproteobacteria</taxon>
        <taxon>Enterobacterales</taxon>
        <taxon>Hafniaceae</taxon>
        <taxon>Edwardsiella</taxon>
    </lineage>
</organism>
<accession>A0A076LJJ3</accession>
<evidence type="ECO:0000313" key="3">
    <source>
        <dbReference type="EMBL" id="AIJ06753.1"/>
    </source>
</evidence>
<dbReference type="InterPro" id="IPR008966">
    <property type="entry name" value="Adhesion_dom_sf"/>
</dbReference>
<protein>
    <submittedName>
        <fullName evidence="3">Fimbrial protein MrfG</fullName>
    </submittedName>
</protein>
<dbReference type="PANTHER" id="PTHR33420">
    <property type="entry name" value="FIMBRIAL SUBUNIT ELFA-RELATED"/>
    <property type="match status" value="1"/>
</dbReference>
<feature type="transmembrane region" description="Helical" evidence="1">
    <location>
        <begin position="12"/>
        <end position="34"/>
    </location>
</feature>
<dbReference type="HOGENOM" id="CLU_088965_3_3_6"/>
<dbReference type="InterPro" id="IPR000259">
    <property type="entry name" value="Adhesion_dom_fimbrial"/>
</dbReference>
<dbReference type="GO" id="GO:0043709">
    <property type="term" value="P:cell adhesion involved in single-species biofilm formation"/>
    <property type="evidence" value="ECO:0007669"/>
    <property type="project" value="TreeGrafter"/>
</dbReference>
<keyword evidence="1" id="KW-1133">Transmembrane helix</keyword>
<dbReference type="GeneID" id="33938063"/>
<dbReference type="AlphaFoldDB" id="A0A076LJJ3"/>